<dbReference type="PANTHER" id="PTHR35084">
    <property type="entry name" value="TCF3 FUSION PARTNER"/>
    <property type="match status" value="1"/>
</dbReference>
<dbReference type="SUPFAM" id="SSF47095">
    <property type="entry name" value="HMG-box"/>
    <property type="match status" value="1"/>
</dbReference>
<dbReference type="PANTHER" id="PTHR35084:SF1">
    <property type="entry name" value="TCF3 FUSION PARTNER"/>
    <property type="match status" value="1"/>
</dbReference>
<dbReference type="EMBL" id="QBLH01002788">
    <property type="protein sequence ID" value="TGZ46988.1"/>
    <property type="molecule type" value="Genomic_DNA"/>
</dbReference>
<evidence type="ECO:0000313" key="8">
    <source>
        <dbReference type="Proteomes" id="UP000310200"/>
    </source>
</evidence>
<dbReference type="STRING" id="300112.A0A4S2KH53"/>
<keyword evidence="2 3" id="KW-0539">Nucleus</keyword>
<name>A0A4S2KH53_9HYME</name>
<comment type="caution">
    <text evidence="7">The sequence shown here is derived from an EMBL/GenBank/DDBJ whole genome shotgun (WGS) entry which is preliminary data.</text>
</comment>
<proteinExistence type="predicted"/>
<evidence type="ECO:0000256" key="1">
    <source>
        <dbReference type="ARBA" id="ARBA00004123"/>
    </source>
</evidence>
<keyword evidence="8" id="KW-1185">Reference proteome</keyword>
<dbReference type="SMART" id="SM00398">
    <property type="entry name" value="HMG"/>
    <property type="match status" value="1"/>
</dbReference>
<dbReference type="Pfam" id="PF00505">
    <property type="entry name" value="HMG_box"/>
    <property type="match status" value="1"/>
</dbReference>
<dbReference type="Pfam" id="PF24245">
    <property type="entry name" value="INO80F"/>
    <property type="match status" value="1"/>
</dbReference>
<dbReference type="InterPro" id="IPR056513">
    <property type="entry name" value="INO80F"/>
</dbReference>
<evidence type="ECO:0000259" key="6">
    <source>
        <dbReference type="PROSITE" id="PS50118"/>
    </source>
</evidence>
<dbReference type="GO" id="GO:0097190">
    <property type="term" value="P:apoptotic signaling pathway"/>
    <property type="evidence" value="ECO:0007669"/>
    <property type="project" value="TreeGrafter"/>
</dbReference>
<dbReference type="InterPro" id="IPR036910">
    <property type="entry name" value="HMG_box_dom_sf"/>
</dbReference>
<evidence type="ECO:0000313" key="7">
    <source>
        <dbReference type="EMBL" id="TGZ46988.1"/>
    </source>
</evidence>
<reference evidence="7 8" key="1">
    <citation type="journal article" date="2019" name="Philos. Trans. R. Soc. Lond., B, Biol. Sci.">
        <title>Ant behaviour and brain gene expression of defending hosts depend on the ecological success of the intruding social parasite.</title>
        <authorList>
            <person name="Kaur R."/>
            <person name="Stoldt M."/>
            <person name="Jongepier E."/>
            <person name="Feldmeyer B."/>
            <person name="Menzel F."/>
            <person name="Bornberg-Bauer E."/>
            <person name="Foitzik S."/>
        </authorList>
    </citation>
    <scope>NUCLEOTIDE SEQUENCE [LARGE SCALE GENOMIC DNA]</scope>
    <source>
        <tissue evidence="7">Whole body</tissue>
    </source>
</reference>
<dbReference type="GO" id="GO:0031011">
    <property type="term" value="C:Ino80 complex"/>
    <property type="evidence" value="ECO:0007669"/>
    <property type="project" value="TreeGrafter"/>
</dbReference>
<protein>
    <recommendedName>
        <fullName evidence="6">HMG box domain-containing protein</fullName>
    </recommendedName>
</protein>
<dbReference type="Gene3D" id="1.10.30.10">
    <property type="entry name" value="High mobility group box domain"/>
    <property type="match status" value="1"/>
</dbReference>
<dbReference type="GO" id="GO:0043065">
    <property type="term" value="P:positive regulation of apoptotic process"/>
    <property type="evidence" value="ECO:0007669"/>
    <property type="project" value="TreeGrafter"/>
</dbReference>
<dbReference type="AlphaFoldDB" id="A0A4S2KH53"/>
<feature type="compositionally biased region" description="Basic and acidic residues" evidence="5">
    <location>
        <begin position="89"/>
        <end position="107"/>
    </location>
</feature>
<feature type="DNA-binding region" description="HMG box" evidence="3">
    <location>
        <begin position="122"/>
        <end position="175"/>
    </location>
</feature>
<feature type="region of interest" description="Disordered" evidence="5">
    <location>
        <begin position="74"/>
        <end position="128"/>
    </location>
</feature>
<organism evidence="7 8">
    <name type="scientific">Temnothorax longispinosus</name>
    <dbReference type="NCBI Taxonomy" id="300112"/>
    <lineage>
        <taxon>Eukaryota</taxon>
        <taxon>Metazoa</taxon>
        <taxon>Ecdysozoa</taxon>
        <taxon>Arthropoda</taxon>
        <taxon>Hexapoda</taxon>
        <taxon>Insecta</taxon>
        <taxon>Pterygota</taxon>
        <taxon>Neoptera</taxon>
        <taxon>Endopterygota</taxon>
        <taxon>Hymenoptera</taxon>
        <taxon>Apocrita</taxon>
        <taxon>Aculeata</taxon>
        <taxon>Formicoidea</taxon>
        <taxon>Formicidae</taxon>
        <taxon>Myrmicinae</taxon>
        <taxon>Temnothorax</taxon>
    </lineage>
</organism>
<dbReference type="Proteomes" id="UP000310200">
    <property type="component" value="Unassembled WGS sequence"/>
</dbReference>
<keyword evidence="3" id="KW-0238">DNA-binding</keyword>
<evidence type="ECO:0000256" key="4">
    <source>
        <dbReference type="SAM" id="Coils"/>
    </source>
</evidence>
<accession>A0A4S2KH53</accession>
<evidence type="ECO:0000256" key="5">
    <source>
        <dbReference type="SAM" id="MobiDB-lite"/>
    </source>
</evidence>
<comment type="subcellular location">
    <subcellularLocation>
        <location evidence="1">Nucleus</location>
    </subcellularLocation>
</comment>
<dbReference type="InterPro" id="IPR009071">
    <property type="entry name" value="HMG_box_dom"/>
</dbReference>
<evidence type="ECO:0000256" key="3">
    <source>
        <dbReference type="PROSITE-ProRule" id="PRU00267"/>
    </source>
</evidence>
<feature type="domain" description="HMG box" evidence="6">
    <location>
        <begin position="122"/>
        <end position="175"/>
    </location>
</feature>
<evidence type="ECO:0000256" key="2">
    <source>
        <dbReference type="ARBA" id="ARBA00023242"/>
    </source>
</evidence>
<gene>
    <name evidence="7" type="ORF">DBV15_06847</name>
</gene>
<feature type="coiled-coil region" evidence="4">
    <location>
        <begin position="14"/>
        <end position="62"/>
    </location>
</feature>
<keyword evidence="4" id="KW-0175">Coiled coil</keyword>
<dbReference type="GO" id="GO:0003677">
    <property type="term" value="F:DNA binding"/>
    <property type="evidence" value="ECO:0007669"/>
    <property type="project" value="UniProtKB-UniRule"/>
</dbReference>
<dbReference type="InterPro" id="IPR033555">
    <property type="entry name" value="TFPT"/>
</dbReference>
<sequence>MSDESEYDVEPEELDIYKRKYQLLLERCEVLQQENERLVYRIQKVRKLLRRTRKEKKFLIDRLDRHGDRWREAPMGVLEENSVFQTTPKSEKGGKGTSHNAKEEKPRKGTKRKGTKADPNAPKRPANPFFQFCQEQRPRVMERLAGEPEPSKQELTRQLATTWKSLSSEDKKVKFNVMYLTDIDFDIYFAFSLSAIVKYIVDTLYRVSAVMDIDYEGFILLVIRAL</sequence>
<dbReference type="PROSITE" id="PS50118">
    <property type="entry name" value="HMG_BOX_2"/>
    <property type="match status" value="1"/>
</dbReference>